<sequence>MNTFPVNYVELESIYQSLEKYRYQCISLSGAHGSCGTSMMAYALAKRYQANGYKVLLIDVNLHQPSLDKRLGLIRQDWQVGQDNKSAIYAPSVEGTDFLSAPLSNTASSSFRDPVAIQHSVAEWLTSYDRVIFDTSPISTSNYRDIPTNLICAAADASILMIKSEFTSQAILQECCDKFAQANANLIGVVMNDMDFPSLADEMLRETQRISTHLPWLQRALQKFIRQSGFLNFRA</sequence>
<keyword evidence="2" id="KW-1185">Reference proteome</keyword>
<proteinExistence type="predicted"/>
<dbReference type="GO" id="GO:0004713">
    <property type="term" value="F:protein tyrosine kinase activity"/>
    <property type="evidence" value="ECO:0007669"/>
    <property type="project" value="TreeGrafter"/>
</dbReference>
<dbReference type="Gene3D" id="3.40.50.300">
    <property type="entry name" value="P-loop containing nucleotide triphosphate hydrolases"/>
    <property type="match status" value="1"/>
</dbReference>
<gene>
    <name evidence="1" type="ORF">I8J31_11295</name>
</gene>
<organism evidence="1 2">
    <name type="scientific">Marinomonas transparens</name>
    <dbReference type="NCBI Taxonomy" id="2795388"/>
    <lineage>
        <taxon>Bacteria</taxon>
        <taxon>Pseudomonadati</taxon>
        <taxon>Pseudomonadota</taxon>
        <taxon>Gammaproteobacteria</taxon>
        <taxon>Oceanospirillales</taxon>
        <taxon>Oceanospirillaceae</taxon>
        <taxon>Marinomonas</taxon>
    </lineage>
</organism>
<accession>A0A934JM02</accession>
<evidence type="ECO:0000313" key="2">
    <source>
        <dbReference type="Proteomes" id="UP000628710"/>
    </source>
</evidence>
<comment type="caution">
    <text evidence="1">The sequence shown here is derived from an EMBL/GenBank/DDBJ whole genome shotgun (WGS) entry which is preliminary data.</text>
</comment>
<dbReference type="PANTHER" id="PTHR32309:SF13">
    <property type="entry name" value="FERRIC ENTEROBACTIN TRANSPORT PROTEIN FEPE"/>
    <property type="match status" value="1"/>
</dbReference>
<dbReference type="InterPro" id="IPR050445">
    <property type="entry name" value="Bact_polysacc_biosynth/exp"/>
</dbReference>
<protein>
    <submittedName>
        <fullName evidence="1">Uncharacterized protein</fullName>
    </submittedName>
</protein>
<dbReference type="Proteomes" id="UP000628710">
    <property type="component" value="Unassembled WGS sequence"/>
</dbReference>
<dbReference type="EMBL" id="JAEMNX010000011">
    <property type="protein sequence ID" value="MBJ7538261.1"/>
    <property type="molecule type" value="Genomic_DNA"/>
</dbReference>
<reference evidence="1" key="1">
    <citation type="submission" date="2020-12" db="EMBL/GenBank/DDBJ databases">
        <title>Marinomonas arctica sp. nov., a psychrotolerant bacterium isolated from the Arctic.</title>
        <authorList>
            <person name="Zhang Y."/>
        </authorList>
    </citation>
    <scope>NUCLEOTIDE SEQUENCE</scope>
    <source>
        <strain evidence="1">C1424</strain>
    </source>
</reference>
<evidence type="ECO:0000313" key="1">
    <source>
        <dbReference type="EMBL" id="MBJ7538261.1"/>
    </source>
</evidence>
<dbReference type="AlphaFoldDB" id="A0A934JM02"/>
<dbReference type="SUPFAM" id="SSF52540">
    <property type="entry name" value="P-loop containing nucleoside triphosphate hydrolases"/>
    <property type="match status" value="1"/>
</dbReference>
<dbReference type="GO" id="GO:0005886">
    <property type="term" value="C:plasma membrane"/>
    <property type="evidence" value="ECO:0007669"/>
    <property type="project" value="TreeGrafter"/>
</dbReference>
<dbReference type="RefSeq" id="WP_199468664.1">
    <property type="nucleotide sequence ID" value="NZ_JAEMNX010000011.1"/>
</dbReference>
<name>A0A934JM02_9GAMM</name>
<dbReference type="InterPro" id="IPR027417">
    <property type="entry name" value="P-loop_NTPase"/>
</dbReference>
<dbReference type="PANTHER" id="PTHR32309">
    <property type="entry name" value="TYROSINE-PROTEIN KINASE"/>
    <property type="match status" value="1"/>
</dbReference>